<dbReference type="InterPro" id="IPR013766">
    <property type="entry name" value="Thioredoxin_domain"/>
</dbReference>
<accession>A0A9W3CBF1</accession>
<dbReference type="OrthoDB" id="1935823at2759"/>
<evidence type="ECO:0000259" key="1">
    <source>
        <dbReference type="PROSITE" id="PS51352"/>
    </source>
</evidence>
<reference evidence="3" key="2">
    <citation type="submission" date="2025-08" db="UniProtKB">
        <authorList>
            <consortium name="RefSeq"/>
        </authorList>
    </citation>
    <scope>IDENTIFICATION</scope>
    <source>
        <tissue evidence="3">Leaf</tissue>
    </source>
</reference>
<dbReference type="FunFam" id="3.40.30.10:FF:000252">
    <property type="entry name" value="Phosphoadenosine-phosphosulphate reductase"/>
    <property type="match status" value="1"/>
</dbReference>
<dbReference type="KEGG" id="rsz:130498959"/>
<evidence type="ECO:0000313" key="2">
    <source>
        <dbReference type="Proteomes" id="UP000504610"/>
    </source>
</evidence>
<dbReference type="InterPro" id="IPR036249">
    <property type="entry name" value="Thioredoxin-like_sf"/>
</dbReference>
<dbReference type="Proteomes" id="UP000504610">
    <property type="component" value="Chromosome 8"/>
</dbReference>
<proteinExistence type="predicted"/>
<dbReference type="Pfam" id="PF00085">
    <property type="entry name" value="Thioredoxin"/>
    <property type="match status" value="1"/>
</dbReference>
<evidence type="ECO:0000313" key="3">
    <source>
        <dbReference type="RefSeq" id="XP_056848804.1"/>
    </source>
</evidence>
<dbReference type="Gene3D" id="3.40.30.10">
    <property type="entry name" value="Glutaredoxin"/>
    <property type="match status" value="1"/>
</dbReference>
<dbReference type="PROSITE" id="PS51352">
    <property type="entry name" value="THIOREDOXIN_2"/>
    <property type="match status" value="1"/>
</dbReference>
<keyword evidence="2" id="KW-1185">Reference proteome</keyword>
<feature type="domain" description="Thioredoxin" evidence="1">
    <location>
        <begin position="8"/>
        <end position="128"/>
    </location>
</feature>
<dbReference type="AlphaFoldDB" id="A0A9W3CBF1"/>
<organism evidence="2 3">
    <name type="scientific">Raphanus sativus</name>
    <name type="common">Radish</name>
    <name type="synonym">Raphanus raphanistrum var. sativus</name>
    <dbReference type="NCBI Taxonomy" id="3726"/>
    <lineage>
        <taxon>Eukaryota</taxon>
        <taxon>Viridiplantae</taxon>
        <taxon>Streptophyta</taxon>
        <taxon>Embryophyta</taxon>
        <taxon>Tracheophyta</taxon>
        <taxon>Spermatophyta</taxon>
        <taxon>Magnoliopsida</taxon>
        <taxon>eudicotyledons</taxon>
        <taxon>Gunneridae</taxon>
        <taxon>Pentapetalae</taxon>
        <taxon>rosids</taxon>
        <taxon>malvids</taxon>
        <taxon>Brassicales</taxon>
        <taxon>Brassicaceae</taxon>
        <taxon>Brassiceae</taxon>
        <taxon>Raphanus</taxon>
    </lineage>
</organism>
<name>A0A9W3CBF1_RAPSA</name>
<sequence>MGKVDSTALVTLKKSRIVLYTNGCSVDGVEFAYRSREPWIVVLYVPWCPFCQAMEASYDELVDKLAGSGIKVAKFRANGGQKEFAKQGLQLGSFPMILVFPKNSSRPIKYPSEKRDVDYLTSFLKLVR</sequence>
<gene>
    <name evidence="3" type="primary">LOC130498959</name>
</gene>
<dbReference type="GeneID" id="130498959"/>
<protein>
    <submittedName>
        <fullName evidence="3">5'-adenylylsulfate reductase 1, chloroplastic-like</fullName>
    </submittedName>
</protein>
<reference evidence="2" key="1">
    <citation type="journal article" date="2019" name="Database">
        <title>The radish genome database (RadishGD): an integrated information resource for radish genomics.</title>
        <authorList>
            <person name="Yu H.J."/>
            <person name="Baek S."/>
            <person name="Lee Y.J."/>
            <person name="Cho A."/>
            <person name="Mun J.H."/>
        </authorList>
    </citation>
    <scope>NUCLEOTIDE SEQUENCE [LARGE SCALE GENOMIC DNA]</scope>
    <source>
        <strain evidence="2">cv. WK10039</strain>
    </source>
</reference>
<dbReference type="SUPFAM" id="SSF52833">
    <property type="entry name" value="Thioredoxin-like"/>
    <property type="match status" value="1"/>
</dbReference>
<dbReference type="RefSeq" id="XP_056848804.1">
    <property type="nucleotide sequence ID" value="XM_056992824.1"/>
</dbReference>